<protein>
    <submittedName>
        <fullName evidence="6">Luciferase-like protein</fullName>
    </submittedName>
</protein>
<dbReference type="PANTHER" id="PTHR42847:SF4">
    <property type="entry name" value="ALKANESULFONATE MONOOXYGENASE-RELATED"/>
    <property type="match status" value="1"/>
</dbReference>
<keyword evidence="2" id="KW-0288">FMN</keyword>
<dbReference type="Pfam" id="PF00296">
    <property type="entry name" value="Bac_luciferase"/>
    <property type="match status" value="1"/>
</dbReference>
<evidence type="ECO:0000259" key="5">
    <source>
        <dbReference type="Pfam" id="PF00296"/>
    </source>
</evidence>
<evidence type="ECO:0000313" key="6">
    <source>
        <dbReference type="EMBL" id="GHO55388.1"/>
    </source>
</evidence>
<dbReference type="Gene3D" id="3.20.20.30">
    <property type="entry name" value="Luciferase-like domain"/>
    <property type="match status" value="1"/>
</dbReference>
<organism evidence="6 7">
    <name type="scientific">Ktedonobacter robiniae</name>
    <dbReference type="NCBI Taxonomy" id="2778365"/>
    <lineage>
        <taxon>Bacteria</taxon>
        <taxon>Bacillati</taxon>
        <taxon>Chloroflexota</taxon>
        <taxon>Ktedonobacteria</taxon>
        <taxon>Ktedonobacterales</taxon>
        <taxon>Ktedonobacteraceae</taxon>
        <taxon>Ktedonobacter</taxon>
    </lineage>
</organism>
<feature type="domain" description="Luciferase-like" evidence="5">
    <location>
        <begin position="15"/>
        <end position="201"/>
    </location>
</feature>
<reference evidence="6 7" key="1">
    <citation type="journal article" date="2021" name="Int. J. Syst. Evol. Microbiol.">
        <title>Reticulibacter mediterranei gen. nov., sp. nov., within the new family Reticulibacteraceae fam. nov., and Ktedonospora formicarum gen. nov., sp. nov., Ktedonobacter robiniae sp. nov., Dictyobacter formicarum sp. nov. and Dictyobacter arantiisoli sp. nov., belonging to the class Ktedonobacteria.</title>
        <authorList>
            <person name="Yabe S."/>
            <person name="Zheng Y."/>
            <person name="Wang C.M."/>
            <person name="Sakai Y."/>
            <person name="Abe K."/>
            <person name="Yokota A."/>
            <person name="Donadio S."/>
            <person name="Cavaletti L."/>
            <person name="Monciardini P."/>
        </authorList>
    </citation>
    <scope>NUCLEOTIDE SEQUENCE [LARGE SCALE GENOMIC DNA]</scope>
    <source>
        <strain evidence="6 7">SOSP1-30</strain>
    </source>
</reference>
<dbReference type="SUPFAM" id="SSF51679">
    <property type="entry name" value="Bacterial luciferase-like"/>
    <property type="match status" value="1"/>
</dbReference>
<sequence>MARMKYGFVLLGNDKQVVELAQEAEVAGWDAIFLPDDYGSAWLRLAAIAMKTERIHLGTMLTPLPQHHPWTVAAQVATLDHLSNGRVILAAGLGVLELDKVGLQENRKRAQMLDEGLDLLSLWWQGTSMRDLTYEGHHYRLTEMAADVPWPTHKPLQQPRIPIWVIGGEKASQVRRAAHWDGALMHGSPEEIRQRRAMIEAQRIDSVPLEYIVEGETPGNDPEQARAIAQSYAEAGATWWIESMWEEKDRGYDMLGRIRKGPPGDIQVKW</sequence>
<name>A0ABQ3URL5_9CHLR</name>
<dbReference type="RefSeq" id="WP_201371978.1">
    <property type="nucleotide sequence ID" value="NZ_BNJG01000001.1"/>
</dbReference>
<gene>
    <name evidence="6" type="ORF">KSB_38630</name>
</gene>
<evidence type="ECO:0000313" key="7">
    <source>
        <dbReference type="Proteomes" id="UP000654345"/>
    </source>
</evidence>
<keyword evidence="4" id="KW-0503">Monooxygenase</keyword>
<dbReference type="Proteomes" id="UP000654345">
    <property type="component" value="Unassembled WGS sequence"/>
</dbReference>
<evidence type="ECO:0000256" key="1">
    <source>
        <dbReference type="ARBA" id="ARBA00022630"/>
    </source>
</evidence>
<proteinExistence type="predicted"/>
<dbReference type="InterPro" id="IPR036661">
    <property type="entry name" value="Luciferase-like_sf"/>
</dbReference>
<keyword evidence="1" id="KW-0285">Flavoprotein</keyword>
<comment type="caution">
    <text evidence="6">The sequence shown here is derived from an EMBL/GenBank/DDBJ whole genome shotgun (WGS) entry which is preliminary data.</text>
</comment>
<dbReference type="EMBL" id="BNJG01000001">
    <property type="protein sequence ID" value="GHO55388.1"/>
    <property type="molecule type" value="Genomic_DNA"/>
</dbReference>
<dbReference type="InterPro" id="IPR050172">
    <property type="entry name" value="SsuD_RutA_monooxygenase"/>
</dbReference>
<keyword evidence="3" id="KW-0560">Oxidoreductase</keyword>
<dbReference type="InterPro" id="IPR011251">
    <property type="entry name" value="Luciferase-like_dom"/>
</dbReference>
<accession>A0ABQ3URL5</accession>
<keyword evidence="7" id="KW-1185">Reference proteome</keyword>
<dbReference type="PANTHER" id="PTHR42847">
    <property type="entry name" value="ALKANESULFONATE MONOOXYGENASE"/>
    <property type="match status" value="1"/>
</dbReference>
<evidence type="ECO:0000256" key="3">
    <source>
        <dbReference type="ARBA" id="ARBA00023002"/>
    </source>
</evidence>
<evidence type="ECO:0000256" key="4">
    <source>
        <dbReference type="ARBA" id="ARBA00023033"/>
    </source>
</evidence>
<evidence type="ECO:0000256" key="2">
    <source>
        <dbReference type="ARBA" id="ARBA00022643"/>
    </source>
</evidence>